<dbReference type="InParanoid" id="A0A3N0VHM6"/>
<proteinExistence type="predicted"/>
<accession>A0A3N0VHM6</accession>
<protein>
    <submittedName>
        <fullName evidence="1">Glycosyltransferase family 2 protein</fullName>
    </submittedName>
</protein>
<reference evidence="1 2" key="1">
    <citation type="submission" date="2018-10" db="EMBL/GenBank/DDBJ databases">
        <authorList>
            <person name="Chen W.-M."/>
        </authorList>
    </citation>
    <scope>NUCLEOTIDE SEQUENCE [LARGE SCALE GENOMIC DNA]</scope>
    <source>
        <strain evidence="1 2">THS-13</strain>
    </source>
</reference>
<dbReference type="InterPro" id="IPR029044">
    <property type="entry name" value="Nucleotide-diphossugar_trans"/>
</dbReference>
<dbReference type="SUPFAM" id="SSF53448">
    <property type="entry name" value="Nucleotide-diphospho-sugar transferases"/>
    <property type="match status" value="1"/>
</dbReference>
<dbReference type="GO" id="GO:0016740">
    <property type="term" value="F:transferase activity"/>
    <property type="evidence" value="ECO:0007669"/>
    <property type="project" value="UniProtKB-KW"/>
</dbReference>
<dbReference type="Gene3D" id="3.90.550.10">
    <property type="entry name" value="Spore Coat Polysaccharide Biosynthesis Protein SpsA, Chain A"/>
    <property type="match status" value="1"/>
</dbReference>
<evidence type="ECO:0000313" key="1">
    <source>
        <dbReference type="EMBL" id="ROH92191.1"/>
    </source>
</evidence>
<name>A0A3N0VHM6_9GAMM</name>
<dbReference type="Proteomes" id="UP000282106">
    <property type="component" value="Unassembled WGS sequence"/>
</dbReference>
<sequence>MTTAVALFLFKRPEETARVFAEIARARPPVLLLIADAPRPDRPGEAELCAQARAVVEQVDWPCTVKRNYAEHNLGCQRRLHSGLDWVFSECGQAIVLEDDCLPHPDFFRFCEAMLSRYRDDTRIGHIGGSNLQFGRRRGPESYYYSRYNHVWGWASWRRAWAQYDVSLRQWPALRDGGWLRDLLGDTELVLSWTRIFDDVHAGKVDTWDYQWTYCCWTQNQLAVLPAVNLISNIGYGAGATHTQTAGPYAELPLQALDAELLHPRWMIRDDQADQYTERMHGYRPRTWRKAWSRRLRRWLRGG</sequence>
<evidence type="ECO:0000313" key="2">
    <source>
        <dbReference type="Proteomes" id="UP000282106"/>
    </source>
</evidence>
<organism evidence="1 2">
    <name type="scientific">Stagnimonas aquatica</name>
    <dbReference type="NCBI Taxonomy" id="2689987"/>
    <lineage>
        <taxon>Bacteria</taxon>
        <taxon>Pseudomonadati</taxon>
        <taxon>Pseudomonadota</taxon>
        <taxon>Gammaproteobacteria</taxon>
        <taxon>Nevskiales</taxon>
        <taxon>Nevskiaceae</taxon>
        <taxon>Stagnimonas</taxon>
    </lineage>
</organism>
<comment type="caution">
    <text evidence="1">The sequence shown here is derived from an EMBL/GenBank/DDBJ whole genome shotgun (WGS) entry which is preliminary data.</text>
</comment>
<keyword evidence="2" id="KW-1185">Reference proteome</keyword>
<gene>
    <name evidence="1" type="ORF">ED208_06935</name>
</gene>
<keyword evidence="1" id="KW-0808">Transferase</keyword>
<dbReference type="AlphaFoldDB" id="A0A3N0VHM6"/>
<dbReference type="EMBL" id="RJVO01000002">
    <property type="protein sequence ID" value="ROH92191.1"/>
    <property type="molecule type" value="Genomic_DNA"/>
</dbReference>